<feature type="region of interest" description="Disordered" evidence="6">
    <location>
        <begin position="850"/>
        <end position="872"/>
    </location>
</feature>
<dbReference type="Gene3D" id="2.60.120.260">
    <property type="entry name" value="Galactose-binding domain-like"/>
    <property type="match status" value="1"/>
</dbReference>
<feature type="domain" description="SUN" evidence="8">
    <location>
        <begin position="261"/>
        <end position="435"/>
    </location>
</feature>
<evidence type="ECO:0000256" key="6">
    <source>
        <dbReference type="SAM" id="MobiDB-lite"/>
    </source>
</evidence>
<comment type="caution">
    <text evidence="9">The sequence shown here is derived from an EMBL/GenBank/DDBJ whole genome shotgun (WGS) entry which is preliminary data.</text>
</comment>
<keyword evidence="5" id="KW-0175">Coiled coil</keyword>
<keyword evidence="2" id="KW-0812">Transmembrane</keyword>
<keyword evidence="7" id="KW-0732">Signal</keyword>
<dbReference type="GO" id="GO:0012505">
    <property type="term" value="C:endomembrane system"/>
    <property type="evidence" value="ECO:0007669"/>
    <property type="project" value="UniProtKB-SubCell"/>
</dbReference>
<dbReference type="GO" id="GO:0034975">
    <property type="term" value="P:protein folding in endoplasmic reticulum"/>
    <property type="evidence" value="ECO:0007669"/>
    <property type="project" value="TreeGrafter"/>
</dbReference>
<feature type="region of interest" description="Disordered" evidence="6">
    <location>
        <begin position="592"/>
        <end position="693"/>
    </location>
</feature>
<keyword evidence="10" id="KW-1185">Reference proteome</keyword>
<protein>
    <recommendedName>
        <fullName evidence="8">SUN domain-containing protein</fullName>
    </recommendedName>
</protein>
<dbReference type="EMBL" id="MBFU01000001">
    <property type="protein sequence ID" value="PWA03830.1"/>
    <property type="molecule type" value="Genomic_DNA"/>
</dbReference>
<proteinExistence type="predicted"/>
<evidence type="ECO:0000256" key="3">
    <source>
        <dbReference type="ARBA" id="ARBA00022989"/>
    </source>
</evidence>
<dbReference type="PROSITE" id="PS51469">
    <property type="entry name" value="SUN"/>
    <property type="match status" value="1"/>
</dbReference>
<feature type="signal peptide" evidence="7">
    <location>
        <begin position="1"/>
        <end position="20"/>
    </location>
</feature>
<name>A0A2U1JFD8_SMIAN</name>
<dbReference type="GO" id="GO:0005737">
    <property type="term" value="C:cytoplasm"/>
    <property type="evidence" value="ECO:0007669"/>
    <property type="project" value="TreeGrafter"/>
</dbReference>
<dbReference type="PANTHER" id="PTHR12953">
    <property type="entry name" value="MEMBRANE PROTEIN CH1 RELATED"/>
    <property type="match status" value="1"/>
</dbReference>
<feature type="compositionally biased region" description="Basic and acidic residues" evidence="6">
    <location>
        <begin position="521"/>
        <end position="537"/>
    </location>
</feature>
<feature type="compositionally biased region" description="Polar residues" evidence="6">
    <location>
        <begin position="162"/>
        <end position="173"/>
    </location>
</feature>
<dbReference type="InterPro" id="IPR008979">
    <property type="entry name" value="Galactose-bd-like_sf"/>
</dbReference>
<feature type="compositionally biased region" description="Basic and acidic residues" evidence="6">
    <location>
        <begin position="885"/>
        <end position="896"/>
    </location>
</feature>
<dbReference type="GO" id="GO:0016020">
    <property type="term" value="C:membrane"/>
    <property type="evidence" value="ECO:0007669"/>
    <property type="project" value="InterPro"/>
</dbReference>
<dbReference type="InterPro" id="IPR012919">
    <property type="entry name" value="SUN_dom"/>
</dbReference>
<dbReference type="AlphaFoldDB" id="A0A2U1JFD8"/>
<evidence type="ECO:0000313" key="9">
    <source>
        <dbReference type="EMBL" id="PWA03830.1"/>
    </source>
</evidence>
<dbReference type="Pfam" id="PF07738">
    <property type="entry name" value="Sad1_UNC"/>
    <property type="match status" value="1"/>
</dbReference>
<comment type="subcellular location">
    <subcellularLocation>
        <location evidence="1">Endomembrane system</location>
    </subcellularLocation>
</comment>
<organism evidence="9 10">
    <name type="scientific">Smittium angustum</name>
    <dbReference type="NCBI Taxonomy" id="133377"/>
    <lineage>
        <taxon>Eukaryota</taxon>
        <taxon>Fungi</taxon>
        <taxon>Fungi incertae sedis</taxon>
        <taxon>Zoopagomycota</taxon>
        <taxon>Kickxellomycotina</taxon>
        <taxon>Harpellomycetes</taxon>
        <taxon>Harpellales</taxon>
        <taxon>Legeriomycetaceae</taxon>
        <taxon>Smittium</taxon>
    </lineage>
</organism>
<evidence type="ECO:0000256" key="7">
    <source>
        <dbReference type="SAM" id="SignalP"/>
    </source>
</evidence>
<feature type="compositionally biased region" description="Basic and acidic residues" evidence="6">
    <location>
        <begin position="174"/>
        <end position="190"/>
    </location>
</feature>
<feature type="compositionally biased region" description="Polar residues" evidence="6">
    <location>
        <begin position="242"/>
        <end position="252"/>
    </location>
</feature>
<evidence type="ECO:0000256" key="1">
    <source>
        <dbReference type="ARBA" id="ARBA00004308"/>
    </source>
</evidence>
<feature type="region of interest" description="Disordered" evidence="6">
    <location>
        <begin position="161"/>
        <end position="210"/>
    </location>
</feature>
<accession>A0A2U1JFD8</accession>
<evidence type="ECO:0000256" key="4">
    <source>
        <dbReference type="ARBA" id="ARBA00023136"/>
    </source>
</evidence>
<evidence type="ECO:0000259" key="8">
    <source>
        <dbReference type="PROSITE" id="PS51469"/>
    </source>
</evidence>
<evidence type="ECO:0000313" key="10">
    <source>
        <dbReference type="Proteomes" id="UP000245591"/>
    </source>
</evidence>
<evidence type="ECO:0000256" key="2">
    <source>
        <dbReference type="ARBA" id="ARBA00022692"/>
    </source>
</evidence>
<feature type="region of interest" description="Disordered" evidence="6">
    <location>
        <begin position="885"/>
        <end position="941"/>
    </location>
</feature>
<feature type="coiled-coil region" evidence="5">
    <location>
        <begin position="775"/>
        <end position="806"/>
    </location>
</feature>
<dbReference type="InterPro" id="IPR045120">
    <property type="entry name" value="Suco/Slp1-like"/>
</dbReference>
<feature type="compositionally biased region" description="Basic and acidic residues" evidence="6">
    <location>
        <begin position="614"/>
        <end position="630"/>
    </location>
</feature>
<gene>
    <name evidence="9" type="ORF">BB558_000002</name>
</gene>
<feature type="region of interest" description="Disordered" evidence="6">
    <location>
        <begin position="515"/>
        <end position="576"/>
    </location>
</feature>
<sequence>MTLAIKIALLTSTFICCISSKLTPNKYNGRLQVCKAQNFGNLFTENSCPNNFKRGEKARATVGSVYSKNIPNKESSILVTSTETVFFEVESTVTAAPKTKIIYEYIGIERQESNIENDIEHQLTELPSLNFLDNIDMFLGNFDDKAPRNSESRVERYIKPTSVITKNNNPSSNDLEKNSKSTKTILDKKKSTPRNQNNAQYHKNYKKSSPKTVLPVADIDNDRITTADQAGAQNFIKKTLNDKPSSLKSTPTRNEKVSSSSSSIEIPASTETPSTFKKQKPFHNVNLSLKDRFNYVSADCGAVILHSNKEAAKVSSILSSKKDSYMLNLCSAKNKYVVVELCEDILIDTFTLANHEFFSSGFKDIKMYASDRYPPKDGKWSCLGEFTANNTRITQTFRVPKPKLWAKYIKLQLLTHFGNQHFCPVSMLAVYGTTQMEKYRYEAEEEEIRKKQAQLEIDTDEISTKTQKPFDKLRIHGNAASTLIAYINDFEKILFDIPQEADKNNYKQISFSKANSPPWAEKADHIEDTDKQNEKESNSFVKKATQASSEGGNNSQKSKTYIPITRETPKNNINPHELLDSMSQLHDEKVHNAGNNKEEYNPIFPKDGYTDSSEDQKQKNNEEEKRKVENEFVNISKQEKDKDIKNERVEDGKIINNLPKKENADKKTENLHEGGDNVSGNDDDQDNIKDPAGSYDSIYKKITRRLEYLESNVTMILGFVEEQTDYFNQVLARLHLKNLEYLNKSVFQLNKTTTKQIKSLVDISEEIWRTILFDIEAYQQNNVDEINELAKKIENISNELEFERRVNLSQILLLFAIVLIVILNRFTGITGAASVTDQLKNQAEFIVDNTSSDEQEQIIQQEQENEGEIDRPELETCHQLNNKTEDLGLHSQKEFTENNIPAENKENGSAEDEQIVPQSVPKDKIPESLNDENPKLEINKV</sequence>
<reference evidence="9 10" key="1">
    <citation type="journal article" date="2018" name="MBio">
        <title>Comparative Genomics Reveals the Core Gene Toolbox for the Fungus-Insect Symbiosis.</title>
        <authorList>
            <person name="Wang Y."/>
            <person name="Stata M."/>
            <person name="Wang W."/>
            <person name="Stajich J.E."/>
            <person name="White M.M."/>
            <person name="Moncalvo J.M."/>
        </authorList>
    </citation>
    <scope>NUCLEOTIDE SEQUENCE [LARGE SCALE GENOMIC DNA]</scope>
    <source>
        <strain evidence="9 10">AUS-126-30</strain>
    </source>
</reference>
<feature type="compositionally biased region" description="Basic and acidic residues" evidence="6">
    <location>
        <begin position="637"/>
        <end position="675"/>
    </location>
</feature>
<evidence type="ECO:0000256" key="5">
    <source>
        <dbReference type="SAM" id="Coils"/>
    </source>
</evidence>
<keyword evidence="4" id="KW-0472">Membrane</keyword>
<feature type="chain" id="PRO_5015558088" description="SUN domain-containing protein" evidence="7">
    <location>
        <begin position="21"/>
        <end position="941"/>
    </location>
</feature>
<feature type="compositionally biased region" description="Basic and acidic residues" evidence="6">
    <location>
        <begin position="921"/>
        <end position="941"/>
    </location>
</feature>
<dbReference type="PANTHER" id="PTHR12953:SF0">
    <property type="entry name" value="SUN DOMAIN-CONTAINING OSSIFICATION FACTOR"/>
    <property type="match status" value="1"/>
</dbReference>
<dbReference type="Proteomes" id="UP000245591">
    <property type="component" value="Unassembled WGS sequence"/>
</dbReference>
<dbReference type="SUPFAM" id="SSF49785">
    <property type="entry name" value="Galactose-binding domain-like"/>
    <property type="match status" value="1"/>
</dbReference>
<feature type="region of interest" description="Disordered" evidence="6">
    <location>
        <begin position="238"/>
        <end position="277"/>
    </location>
</feature>
<keyword evidence="3" id="KW-1133">Transmembrane helix</keyword>
<feature type="compositionally biased region" description="Polar residues" evidence="6">
    <location>
        <begin position="545"/>
        <end position="559"/>
    </location>
</feature>